<dbReference type="InterPro" id="IPR008497">
    <property type="entry name" value="DUF779"/>
</dbReference>
<protein>
    <recommendedName>
        <fullName evidence="2">Acetaldehyde dehydrogenase</fullName>
    </recommendedName>
</protein>
<evidence type="ECO:0008006" key="2">
    <source>
        <dbReference type="Google" id="ProtNLM"/>
    </source>
</evidence>
<dbReference type="PIRSF" id="PIRSF009151">
    <property type="entry name" value="DUF779"/>
    <property type="match status" value="1"/>
</dbReference>
<dbReference type="AlphaFoldDB" id="A0A679ITZ0"/>
<gene>
    <name evidence="1" type="ORF">MBUL_00279</name>
</gene>
<name>A0A679ITZ0_9HYPH</name>
<sequence>MSTTEATTADQVGADGTPLRVTATPTAIALIEELRAEHGPVMFHQSGGCCDGSSPMCYPVGDFLTGDSDVHLGQVAGADFWISRPQFQVWKHTHLILDVVPGRGGMFSLENGRDKRFLIRSRIFTEAENTALEGACRI</sequence>
<dbReference type="EMBL" id="LR743504">
    <property type="protein sequence ID" value="CAA2099688.1"/>
    <property type="molecule type" value="Genomic_DNA"/>
</dbReference>
<organism evidence="1">
    <name type="scientific">Methylobacterium bullatum</name>
    <dbReference type="NCBI Taxonomy" id="570505"/>
    <lineage>
        <taxon>Bacteria</taxon>
        <taxon>Pseudomonadati</taxon>
        <taxon>Pseudomonadota</taxon>
        <taxon>Alphaproteobacteria</taxon>
        <taxon>Hyphomicrobiales</taxon>
        <taxon>Methylobacteriaceae</taxon>
        <taxon>Methylobacterium</taxon>
    </lineage>
</organism>
<reference evidence="1" key="1">
    <citation type="submission" date="2019-12" db="EMBL/GenBank/DDBJ databases">
        <authorList>
            <person name="Cremers G."/>
        </authorList>
    </citation>
    <scope>NUCLEOTIDE SEQUENCE</scope>
    <source>
        <strain evidence="1">Mbul1</strain>
    </source>
</reference>
<accession>A0A679ITZ0</accession>
<proteinExistence type="predicted"/>
<dbReference type="Pfam" id="PF05610">
    <property type="entry name" value="DUF779"/>
    <property type="match status" value="1"/>
</dbReference>
<evidence type="ECO:0000313" key="1">
    <source>
        <dbReference type="EMBL" id="CAA2099688.1"/>
    </source>
</evidence>